<evidence type="ECO:0000256" key="11">
    <source>
        <dbReference type="HAMAP-Rule" id="MF_01491"/>
    </source>
</evidence>
<evidence type="ECO:0000256" key="1">
    <source>
        <dbReference type="ARBA" id="ARBA00001947"/>
    </source>
</evidence>
<dbReference type="InterPro" id="IPR011108">
    <property type="entry name" value="RMMBL"/>
</dbReference>
<dbReference type="InterPro" id="IPR001279">
    <property type="entry name" value="Metallo-B-lactamas"/>
</dbReference>
<evidence type="ECO:0000259" key="13">
    <source>
        <dbReference type="SMART" id="SM00849"/>
    </source>
</evidence>
<dbReference type="GO" id="GO:0006364">
    <property type="term" value="P:rRNA processing"/>
    <property type="evidence" value="ECO:0007669"/>
    <property type="project" value="UniProtKB-UniRule"/>
</dbReference>
<feature type="compositionally biased region" description="Polar residues" evidence="12">
    <location>
        <begin position="1"/>
        <end position="10"/>
    </location>
</feature>
<keyword evidence="3 11" id="KW-0963">Cytoplasm</keyword>
<keyword evidence="5" id="KW-0479">Metal-binding</keyword>
<evidence type="ECO:0000256" key="12">
    <source>
        <dbReference type="SAM" id="MobiDB-lite"/>
    </source>
</evidence>
<comment type="caution">
    <text evidence="14">The sequence shown here is derived from an EMBL/GenBank/DDBJ whole genome shotgun (WGS) entry which is preliminary data.</text>
</comment>
<dbReference type="Pfam" id="PF22505">
    <property type="entry name" value="RNase_J_b_CASP"/>
    <property type="match status" value="1"/>
</dbReference>
<dbReference type="GO" id="GO:0004534">
    <property type="term" value="F:5'-3' RNA exonuclease activity"/>
    <property type="evidence" value="ECO:0007669"/>
    <property type="project" value="UniProtKB-UniRule"/>
</dbReference>
<dbReference type="InterPro" id="IPR055132">
    <property type="entry name" value="RNase_J_b_CASP"/>
</dbReference>
<evidence type="ECO:0000256" key="8">
    <source>
        <dbReference type="ARBA" id="ARBA00022833"/>
    </source>
</evidence>
<dbReference type="InterPro" id="IPR030854">
    <property type="entry name" value="RNase_J_bac"/>
</dbReference>
<dbReference type="InterPro" id="IPR001587">
    <property type="entry name" value="RNase_J_CS"/>
</dbReference>
<dbReference type="NCBIfam" id="TIGR00649">
    <property type="entry name" value="MG423"/>
    <property type="match status" value="1"/>
</dbReference>
<dbReference type="Proteomes" id="UP000824002">
    <property type="component" value="Unassembled WGS sequence"/>
</dbReference>
<feature type="domain" description="Metallo-beta-lactamase" evidence="13">
    <location>
        <begin position="140"/>
        <end position="337"/>
    </location>
</feature>
<dbReference type="EC" id="3.1.-.-" evidence="11"/>
<dbReference type="Pfam" id="PF17770">
    <property type="entry name" value="RNase_J_C"/>
    <property type="match status" value="1"/>
</dbReference>
<keyword evidence="10 11" id="KW-0694">RNA-binding</keyword>
<accession>A0A9D1JYW7</accession>
<evidence type="ECO:0000256" key="3">
    <source>
        <dbReference type="ARBA" id="ARBA00022490"/>
    </source>
</evidence>
<gene>
    <name evidence="11" type="primary">rnj</name>
    <name evidence="14" type="ORF">IAB51_02465</name>
</gene>
<dbReference type="GO" id="GO:0003723">
    <property type="term" value="F:RNA binding"/>
    <property type="evidence" value="ECO:0007669"/>
    <property type="project" value="UniProtKB-UniRule"/>
</dbReference>
<evidence type="ECO:0000256" key="4">
    <source>
        <dbReference type="ARBA" id="ARBA00022722"/>
    </source>
</evidence>
<proteinExistence type="inferred from homology"/>
<dbReference type="SMART" id="SM00849">
    <property type="entry name" value="Lactamase_B"/>
    <property type="match status" value="1"/>
</dbReference>
<feature type="compositionally biased region" description="Basic residues" evidence="12">
    <location>
        <begin position="31"/>
        <end position="40"/>
    </location>
</feature>
<evidence type="ECO:0000256" key="9">
    <source>
        <dbReference type="ARBA" id="ARBA00022839"/>
    </source>
</evidence>
<dbReference type="InterPro" id="IPR004613">
    <property type="entry name" value="RNase_J"/>
</dbReference>
<feature type="compositionally biased region" description="Basic residues" evidence="12">
    <location>
        <begin position="75"/>
        <end position="86"/>
    </location>
</feature>
<dbReference type="PANTHER" id="PTHR43694:SF1">
    <property type="entry name" value="RIBONUCLEASE J"/>
    <property type="match status" value="1"/>
</dbReference>
<dbReference type="InterPro" id="IPR042173">
    <property type="entry name" value="RNase_J_2"/>
</dbReference>
<dbReference type="Pfam" id="PF00753">
    <property type="entry name" value="Lactamase_B"/>
    <property type="match status" value="1"/>
</dbReference>
<evidence type="ECO:0000256" key="2">
    <source>
        <dbReference type="ARBA" id="ARBA00004496"/>
    </source>
</evidence>
<comment type="subcellular location">
    <subcellularLocation>
        <location evidence="2 11">Cytoplasm</location>
    </subcellularLocation>
</comment>
<keyword evidence="6 11" id="KW-0255">Endonuclease</keyword>
<comment type="function">
    <text evidence="11">An RNase that has 5'-3' exonuclease and possibly endonuclease activity. Involved in maturation of rRNA and in some organisms also mRNA maturation and/or decay.</text>
</comment>
<organism evidence="14 15">
    <name type="scientific">Candidatus Merdivicinus excrementipullorum</name>
    <dbReference type="NCBI Taxonomy" id="2840867"/>
    <lineage>
        <taxon>Bacteria</taxon>
        <taxon>Bacillati</taxon>
        <taxon>Bacillota</taxon>
        <taxon>Clostridia</taxon>
        <taxon>Eubacteriales</taxon>
        <taxon>Oscillospiraceae</taxon>
        <taxon>Oscillospiraceae incertae sedis</taxon>
        <taxon>Candidatus Merdivicinus</taxon>
    </lineage>
</organism>
<evidence type="ECO:0000256" key="7">
    <source>
        <dbReference type="ARBA" id="ARBA00022801"/>
    </source>
</evidence>
<name>A0A9D1JYW7_9FIRM</name>
<keyword evidence="11" id="KW-0698">rRNA processing</keyword>
<feature type="compositionally biased region" description="Basic residues" evidence="12">
    <location>
        <begin position="114"/>
        <end position="123"/>
    </location>
</feature>
<evidence type="ECO:0000313" key="15">
    <source>
        <dbReference type="Proteomes" id="UP000824002"/>
    </source>
</evidence>
<dbReference type="PANTHER" id="PTHR43694">
    <property type="entry name" value="RIBONUCLEASE J"/>
    <property type="match status" value="1"/>
</dbReference>
<dbReference type="HAMAP" id="MF_01491">
    <property type="entry name" value="RNase_J_bact"/>
    <property type="match status" value="1"/>
</dbReference>
<keyword evidence="9 11" id="KW-0269">Exonuclease</keyword>
<dbReference type="InterPro" id="IPR041636">
    <property type="entry name" value="RNase_J_C"/>
</dbReference>
<dbReference type="EMBL" id="DVJP01000020">
    <property type="protein sequence ID" value="HIS75650.1"/>
    <property type="molecule type" value="Genomic_DNA"/>
</dbReference>
<evidence type="ECO:0000256" key="5">
    <source>
        <dbReference type="ARBA" id="ARBA00022723"/>
    </source>
</evidence>
<dbReference type="SUPFAM" id="SSF56281">
    <property type="entry name" value="Metallo-hydrolase/oxidoreductase"/>
    <property type="match status" value="1"/>
</dbReference>
<dbReference type="Gene3D" id="3.10.20.580">
    <property type="match status" value="1"/>
</dbReference>
<dbReference type="Gene3D" id="3.40.50.10710">
    <property type="entry name" value="Metallo-hydrolase/oxidoreductase"/>
    <property type="match status" value="1"/>
</dbReference>
<dbReference type="PROSITE" id="PS01292">
    <property type="entry name" value="UPF0036"/>
    <property type="match status" value="1"/>
</dbReference>
<protein>
    <recommendedName>
        <fullName evidence="11">Ribonuclease J</fullName>
        <shortName evidence="11">RNase J</shortName>
        <ecNumber evidence="11">3.1.-.-</ecNumber>
    </recommendedName>
</protein>
<reference evidence="14" key="2">
    <citation type="journal article" date="2021" name="PeerJ">
        <title>Extensive microbial diversity within the chicken gut microbiome revealed by metagenomics and culture.</title>
        <authorList>
            <person name="Gilroy R."/>
            <person name="Ravi A."/>
            <person name="Getino M."/>
            <person name="Pursley I."/>
            <person name="Horton D.L."/>
            <person name="Alikhan N.F."/>
            <person name="Baker D."/>
            <person name="Gharbi K."/>
            <person name="Hall N."/>
            <person name="Watson M."/>
            <person name="Adriaenssens E.M."/>
            <person name="Foster-Nyarko E."/>
            <person name="Jarju S."/>
            <person name="Secka A."/>
            <person name="Antonio M."/>
            <person name="Oren A."/>
            <person name="Chaudhuri R.R."/>
            <person name="La Ragione R."/>
            <person name="Hildebrand F."/>
            <person name="Pallen M.J."/>
        </authorList>
    </citation>
    <scope>NUCLEOTIDE SEQUENCE</scope>
    <source>
        <strain evidence="14">CHK199-13235</strain>
    </source>
</reference>
<dbReference type="Pfam" id="PF07521">
    <property type="entry name" value="RMMBL"/>
    <property type="match status" value="1"/>
</dbReference>
<sequence>MNDNNQNNSEMKIIDAILSDTAKPASGRTRTGSRRGRGRALRPNPPSVSENQAEVQGEAKAAAAESAEQQPAKAPARRQTARRAKPRTAAAETAAVSSETAAKPVRNAKNASQKGRRGGKTAKKLPTVRIIPLGGLNEIGKNITAYECGNDILIVDCGMGFPDADMLGVDIVIPDFSWLEKNVERIRGMVITHGHEDHIGSIPYFLKRLGTDIPIYSAALTIGLIEGKLKEHGLLSKAKLNVVKSRDVVKLGCMSVEFIHVNHSIPDAMAVAITTPAGLIIQTGDFKVDYTPIEGGPIDIARFAELGQQGVLCLLADSTNAERAGFSESERQVGFAFENLFAQAGDRRIIIATFSSNIHRIQQIINMAARTGRKVAVSGRSMVNVVAKAIELGYLNAPKDILIDIDNIGRYPSNRLVICTTGSQGEPLSALSRMAAGEHRKVSVTANDYIIISATPIPGNEKHVTRVINDLLKLGAEVIYKSMYEVHVSGHACQGDLKMMLSVTKPKFFIPVHGEYKHLRAHSQIARDMGVAPDHILIADIGQVIELDAENMRQAGTVEAGRVFVDGYGVGDVGSIVLRDRQHLAQDGLIIVVVTIESESGAVVAGPDIVSRGFVYVRESEALMEEARLLVKRVLDDCQDKHIREWSALKISIKDQLSSFIYKKTKRGPMILPIIMEI</sequence>
<dbReference type="InterPro" id="IPR036866">
    <property type="entry name" value="RibonucZ/Hydroxyglut_hydro"/>
</dbReference>
<comment type="similarity">
    <text evidence="11">Belongs to the metallo-beta-lactamase superfamily. RNA-metabolizing metallo-beta-lactamase-like family. Bacterial RNase J subfamily.</text>
</comment>
<dbReference type="CDD" id="cd07714">
    <property type="entry name" value="RNaseJ_MBL-fold"/>
    <property type="match status" value="1"/>
</dbReference>
<dbReference type="GO" id="GO:0004521">
    <property type="term" value="F:RNA endonuclease activity"/>
    <property type="evidence" value="ECO:0007669"/>
    <property type="project" value="UniProtKB-UniRule"/>
</dbReference>
<reference evidence="14" key="1">
    <citation type="submission" date="2020-10" db="EMBL/GenBank/DDBJ databases">
        <authorList>
            <person name="Gilroy R."/>
        </authorList>
    </citation>
    <scope>NUCLEOTIDE SEQUENCE</scope>
    <source>
        <strain evidence="14">CHK199-13235</strain>
    </source>
</reference>
<dbReference type="Gene3D" id="3.60.15.10">
    <property type="entry name" value="Ribonuclease Z/Hydroxyacylglutathione hydrolase-like"/>
    <property type="match status" value="1"/>
</dbReference>
<dbReference type="FunFam" id="3.10.20.580:FF:000001">
    <property type="entry name" value="Ribonuclease J"/>
    <property type="match status" value="1"/>
</dbReference>
<feature type="binding site" evidence="11">
    <location>
        <begin position="487"/>
        <end position="491"/>
    </location>
    <ligand>
        <name>substrate</name>
    </ligand>
</feature>
<feature type="region of interest" description="Disordered" evidence="12">
    <location>
        <begin position="1"/>
        <end position="123"/>
    </location>
</feature>
<evidence type="ECO:0000256" key="10">
    <source>
        <dbReference type="ARBA" id="ARBA00022884"/>
    </source>
</evidence>
<feature type="compositionally biased region" description="Low complexity" evidence="12">
    <location>
        <begin position="52"/>
        <end position="74"/>
    </location>
</feature>
<comment type="cofactor">
    <cofactor evidence="1">
        <name>Zn(2+)</name>
        <dbReference type="ChEBI" id="CHEBI:29105"/>
    </cofactor>
</comment>
<keyword evidence="7 11" id="KW-0378">Hydrolase</keyword>
<dbReference type="GO" id="GO:0008270">
    <property type="term" value="F:zinc ion binding"/>
    <property type="evidence" value="ECO:0007669"/>
    <property type="project" value="InterPro"/>
</dbReference>
<keyword evidence="8" id="KW-0862">Zinc</keyword>
<evidence type="ECO:0000313" key="14">
    <source>
        <dbReference type="EMBL" id="HIS75650.1"/>
    </source>
</evidence>
<feature type="compositionally biased region" description="Low complexity" evidence="12">
    <location>
        <begin position="87"/>
        <end position="103"/>
    </location>
</feature>
<dbReference type="AlphaFoldDB" id="A0A9D1JYW7"/>
<dbReference type="GO" id="GO:0005737">
    <property type="term" value="C:cytoplasm"/>
    <property type="evidence" value="ECO:0007669"/>
    <property type="project" value="UniProtKB-SubCell"/>
</dbReference>
<evidence type="ECO:0000256" key="6">
    <source>
        <dbReference type="ARBA" id="ARBA00022759"/>
    </source>
</evidence>
<keyword evidence="4 11" id="KW-0540">Nuclease</keyword>
<comment type="subunit">
    <text evidence="11">Homodimer, may be a subunit of the RNA degradosome.</text>
</comment>